<dbReference type="RefSeq" id="WP_344748076.1">
    <property type="nucleotide sequence ID" value="NZ_BAAAWW010000145.1"/>
</dbReference>
<keyword evidence="5" id="KW-0255">Endonuclease</keyword>
<evidence type="ECO:0000313" key="5">
    <source>
        <dbReference type="EMBL" id="MFB9677766.1"/>
    </source>
</evidence>
<name>A0ABV5TF73_9ACTN</name>
<dbReference type="Gene3D" id="3.90.220.20">
    <property type="entry name" value="DNA methylase specificity domains"/>
    <property type="match status" value="1"/>
</dbReference>
<dbReference type="InterPro" id="IPR000055">
    <property type="entry name" value="Restrct_endonuc_typeI_TRD"/>
</dbReference>
<gene>
    <name evidence="5" type="ORF">ACFFRH_19990</name>
</gene>
<keyword evidence="6" id="KW-1185">Reference proteome</keyword>
<evidence type="ECO:0000256" key="3">
    <source>
        <dbReference type="ARBA" id="ARBA00023125"/>
    </source>
</evidence>
<dbReference type="InterPro" id="IPR044946">
    <property type="entry name" value="Restrct_endonuc_typeI_TRD_sf"/>
</dbReference>
<keyword evidence="2" id="KW-0680">Restriction system</keyword>
<feature type="domain" description="Type I restriction modification DNA specificity" evidence="4">
    <location>
        <begin position="10"/>
        <end position="180"/>
    </location>
</feature>
<dbReference type="Pfam" id="PF01420">
    <property type="entry name" value="Methylase_S"/>
    <property type="match status" value="1"/>
</dbReference>
<comment type="caution">
    <text evidence="5">The sequence shown here is derived from an EMBL/GenBank/DDBJ whole genome shotgun (WGS) entry which is preliminary data.</text>
</comment>
<evidence type="ECO:0000313" key="6">
    <source>
        <dbReference type="Proteomes" id="UP001589610"/>
    </source>
</evidence>
<dbReference type="PANTHER" id="PTHR30408:SF12">
    <property type="entry name" value="TYPE I RESTRICTION ENZYME MJAVIII SPECIFICITY SUBUNIT"/>
    <property type="match status" value="1"/>
</dbReference>
<dbReference type="CDD" id="cd16961">
    <property type="entry name" value="RMtype1_S_TRD-CR_like"/>
    <property type="match status" value="1"/>
</dbReference>
<sequence>MVSSLIGELPDGWTEVRLEEICELKAGVSTPADSGGPVAVMKPRNIADDRFTGIPDGIGEEAAAKLPSYRLMAGDVVCVRTGGIGKHALVTAEQEGWVIGTGIIRLRPGPWVDPPYLSHYLSHPSVQNWFARNGSGTAVPNISTRVLGALPVVLAPLPVQHSIGKTLGALNEKIATHERICRTTAQLRDTLLPLLMSGTSAAQGPGRSGG</sequence>
<protein>
    <submittedName>
        <fullName evidence="5">Restriction endonuclease subunit S</fullName>
    </submittedName>
</protein>
<reference evidence="5 6" key="1">
    <citation type="submission" date="2024-09" db="EMBL/GenBank/DDBJ databases">
        <authorList>
            <person name="Sun Q."/>
            <person name="Mori K."/>
        </authorList>
    </citation>
    <scope>NUCLEOTIDE SEQUENCE [LARGE SCALE GENOMIC DNA]</scope>
    <source>
        <strain evidence="5 6">JCM 3028</strain>
    </source>
</reference>
<keyword evidence="5" id="KW-0540">Nuclease</keyword>
<evidence type="ECO:0000256" key="2">
    <source>
        <dbReference type="ARBA" id="ARBA00022747"/>
    </source>
</evidence>
<keyword evidence="3" id="KW-0238">DNA-binding</keyword>
<proteinExistence type="inferred from homology"/>
<dbReference type="EMBL" id="JBHMBS010000009">
    <property type="protein sequence ID" value="MFB9677766.1"/>
    <property type="molecule type" value="Genomic_DNA"/>
</dbReference>
<dbReference type="InterPro" id="IPR052021">
    <property type="entry name" value="Type-I_RS_S_subunit"/>
</dbReference>
<evidence type="ECO:0000256" key="1">
    <source>
        <dbReference type="ARBA" id="ARBA00010923"/>
    </source>
</evidence>
<dbReference type="GO" id="GO:0004519">
    <property type="term" value="F:endonuclease activity"/>
    <property type="evidence" value="ECO:0007669"/>
    <property type="project" value="UniProtKB-KW"/>
</dbReference>
<dbReference type="Proteomes" id="UP001589610">
    <property type="component" value="Unassembled WGS sequence"/>
</dbReference>
<accession>A0ABV5TF73</accession>
<evidence type="ECO:0000259" key="4">
    <source>
        <dbReference type="Pfam" id="PF01420"/>
    </source>
</evidence>
<keyword evidence="5" id="KW-0378">Hydrolase</keyword>
<dbReference type="PANTHER" id="PTHR30408">
    <property type="entry name" value="TYPE-1 RESTRICTION ENZYME ECOKI SPECIFICITY PROTEIN"/>
    <property type="match status" value="1"/>
</dbReference>
<comment type="similarity">
    <text evidence="1">Belongs to the type-I restriction system S methylase family.</text>
</comment>
<dbReference type="SUPFAM" id="SSF116734">
    <property type="entry name" value="DNA methylase specificity domain"/>
    <property type="match status" value="1"/>
</dbReference>
<organism evidence="5 6">
    <name type="scientific">Streptosporangium vulgare</name>
    <dbReference type="NCBI Taxonomy" id="46190"/>
    <lineage>
        <taxon>Bacteria</taxon>
        <taxon>Bacillati</taxon>
        <taxon>Actinomycetota</taxon>
        <taxon>Actinomycetes</taxon>
        <taxon>Streptosporangiales</taxon>
        <taxon>Streptosporangiaceae</taxon>
        <taxon>Streptosporangium</taxon>
    </lineage>
</organism>